<feature type="non-terminal residue" evidence="1">
    <location>
        <position position="114"/>
    </location>
</feature>
<evidence type="ECO:0000313" key="1">
    <source>
        <dbReference type="EMBL" id="KKL11721.1"/>
    </source>
</evidence>
<gene>
    <name evidence="1" type="ORF">LCGC14_2542920</name>
</gene>
<comment type="caution">
    <text evidence="1">The sequence shown here is derived from an EMBL/GenBank/DDBJ whole genome shotgun (WGS) entry which is preliminary data.</text>
</comment>
<name>A0A0F9D1S8_9ZZZZ</name>
<dbReference type="EMBL" id="LAZR01041540">
    <property type="protein sequence ID" value="KKL11721.1"/>
    <property type="molecule type" value="Genomic_DNA"/>
</dbReference>
<dbReference type="AlphaFoldDB" id="A0A0F9D1S8"/>
<organism evidence="1">
    <name type="scientific">marine sediment metagenome</name>
    <dbReference type="NCBI Taxonomy" id="412755"/>
    <lineage>
        <taxon>unclassified sequences</taxon>
        <taxon>metagenomes</taxon>
        <taxon>ecological metagenomes</taxon>
    </lineage>
</organism>
<reference evidence="1" key="1">
    <citation type="journal article" date="2015" name="Nature">
        <title>Complex archaea that bridge the gap between prokaryotes and eukaryotes.</title>
        <authorList>
            <person name="Spang A."/>
            <person name="Saw J.H."/>
            <person name="Jorgensen S.L."/>
            <person name="Zaremba-Niedzwiedzka K."/>
            <person name="Martijn J."/>
            <person name="Lind A.E."/>
            <person name="van Eijk R."/>
            <person name="Schleper C."/>
            <person name="Guy L."/>
            <person name="Ettema T.J."/>
        </authorList>
    </citation>
    <scope>NUCLEOTIDE SEQUENCE</scope>
</reference>
<sequence length="114" mass="13010">MKNQNQDKIAQKLTDDIVNTYQDDSGINFIDVANLPVRDKVIELLDLLIELIFPGYMGKRIVTRDNVNSIVGDILVRIRTELAKQIELALRHQCRMANCPTCDCNKMAVEVTDY</sequence>
<accession>A0A0F9D1S8</accession>
<dbReference type="Gene3D" id="1.10.3130.10">
    <property type="entry name" value="serine acetyltransferase, domain 1"/>
    <property type="match status" value="1"/>
</dbReference>
<proteinExistence type="predicted"/>
<protein>
    <submittedName>
        <fullName evidence="1">Uncharacterized protein</fullName>
    </submittedName>
</protein>
<dbReference type="InterPro" id="IPR042122">
    <property type="entry name" value="Ser_AcTrfase_N_sf"/>
</dbReference>